<dbReference type="Pfam" id="PF01923">
    <property type="entry name" value="Cob_adeno_trans"/>
    <property type="match status" value="1"/>
</dbReference>
<gene>
    <name evidence="13" type="ORF">PPAR1163_LOCUS23674</name>
</gene>
<comment type="function">
    <text evidence="7">Converts cob(I)alamin to adenosylcobalamin (adenosylcob(III)alamin), a coenzyme for methylmalonyl-CoA mutase, therefore participates in the final step of the vitamin B12 conversion. Generates adenosylcobalamin (AdoCbl) and directly delivers the cofactor to MUT in a transfer that is stimulated by ATP-binding to MMAB and gated by MMAA.</text>
</comment>
<feature type="region of interest" description="Disordered" evidence="11">
    <location>
        <begin position="97"/>
        <end position="120"/>
    </location>
</feature>
<organism evidence="13">
    <name type="scientific">Phaeomonas parva</name>
    <dbReference type="NCBI Taxonomy" id="124430"/>
    <lineage>
        <taxon>Eukaryota</taxon>
        <taxon>Sar</taxon>
        <taxon>Stramenopiles</taxon>
        <taxon>Ochrophyta</taxon>
        <taxon>Pinguiophyceae</taxon>
        <taxon>Pinguiochrysidales</taxon>
        <taxon>Pinguiochrysidaceae</taxon>
        <taxon>Phaeomonas</taxon>
    </lineage>
</organism>
<comment type="catalytic activity">
    <reaction evidence="6">
        <text>cob(I)alamin-[corrinoid adenosyltransferase] + ATP = apo-[corrinoid adenosyltransferase] + adenosylcob(III)alamin + triphosphate</text>
        <dbReference type="Rhea" id="RHEA:56796"/>
        <dbReference type="Rhea" id="RHEA-COMP:14743"/>
        <dbReference type="Rhea" id="RHEA-COMP:14744"/>
        <dbReference type="ChEBI" id="CHEBI:18036"/>
        <dbReference type="ChEBI" id="CHEBI:18408"/>
        <dbReference type="ChEBI" id="CHEBI:30616"/>
        <dbReference type="ChEBI" id="CHEBI:60488"/>
        <dbReference type="ChEBI" id="CHEBI:83228"/>
    </reaction>
    <physiologicalReaction direction="left-to-right" evidence="6">
        <dbReference type="Rhea" id="RHEA:56797"/>
    </physiologicalReaction>
</comment>
<reference evidence="13" key="1">
    <citation type="submission" date="2021-01" db="EMBL/GenBank/DDBJ databases">
        <authorList>
            <person name="Corre E."/>
            <person name="Pelletier E."/>
            <person name="Niang G."/>
            <person name="Scheremetjew M."/>
            <person name="Finn R."/>
            <person name="Kale V."/>
            <person name="Holt S."/>
            <person name="Cochrane G."/>
            <person name="Meng A."/>
            <person name="Brown T."/>
            <person name="Cohen L."/>
        </authorList>
    </citation>
    <scope>NUCLEOTIDE SEQUENCE</scope>
    <source>
        <strain evidence="13">CCMP2877</strain>
    </source>
</reference>
<evidence type="ECO:0000313" key="13">
    <source>
        <dbReference type="EMBL" id="CAD9265258.1"/>
    </source>
</evidence>
<accession>A0A7S1UE78</accession>
<proteinExistence type="inferred from homology"/>
<evidence type="ECO:0000256" key="8">
    <source>
        <dbReference type="ARBA" id="ARBA00071654"/>
    </source>
</evidence>
<evidence type="ECO:0000256" key="9">
    <source>
        <dbReference type="ARBA" id="ARBA00075216"/>
    </source>
</evidence>
<dbReference type="SUPFAM" id="SSF89028">
    <property type="entry name" value="Cobalamin adenosyltransferase-like"/>
    <property type="match status" value="1"/>
</dbReference>
<keyword evidence="5 10" id="KW-0067">ATP-binding</keyword>
<dbReference type="GO" id="GO:0009235">
    <property type="term" value="P:cobalamin metabolic process"/>
    <property type="evidence" value="ECO:0007669"/>
    <property type="project" value="UniProtKB-ARBA"/>
</dbReference>
<evidence type="ECO:0000256" key="6">
    <source>
        <dbReference type="ARBA" id="ARBA00051988"/>
    </source>
</evidence>
<dbReference type="GO" id="GO:0008817">
    <property type="term" value="F:corrinoid adenosyltransferase activity"/>
    <property type="evidence" value="ECO:0007669"/>
    <property type="project" value="TreeGrafter"/>
</dbReference>
<dbReference type="GO" id="GO:0005524">
    <property type="term" value="F:ATP binding"/>
    <property type="evidence" value="ECO:0007669"/>
    <property type="project" value="UniProtKB-UniRule"/>
</dbReference>
<dbReference type="FunFam" id="1.20.1200.10:FF:000001">
    <property type="entry name" value="Cob(I)yrinic acid a,c-diamide adenosyltransferase"/>
    <property type="match status" value="1"/>
</dbReference>
<dbReference type="InterPro" id="IPR016030">
    <property type="entry name" value="CblAdoTrfase-like"/>
</dbReference>
<protein>
    <recommendedName>
        <fullName evidence="8">Corrinoid adenosyltransferase MMAB</fullName>
    </recommendedName>
    <alternativeName>
        <fullName evidence="9">ATP:co(I)rrinoid adenosyltransferase MMAB</fullName>
    </alternativeName>
</protein>
<evidence type="ECO:0000256" key="2">
    <source>
        <dbReference type="ARBA" id="ARBA00011233"/>
    </source>
</evidence>
<evidence type="ECO:0000256" key="4">
    <source>
        <dbReference type="ARBA" id="ARBA00022741"/>
    </source>
</evidence>
<keyword evidence="3 10" id="KW-0808">Transferase</keyword>
<evidence type="ECO:0000256" key="1">
    <source>
        <dbReference type="ARBA" id="ARBA00007487"/>
    </source>
</evidence>
<dbReference type="PANTHER" id="PTHR12213">
    <property type="entry name" value="CORRINOID ADENOSYLTRANSFERASE"/>
    <property type="match status" value="1"/>
</dbReference>
<name>A0A7S1UE78_9STRA</name>
<dbReference type="NCBIfam" id="TIGR00636">
    <property type="entry name" value="PduO_Nterm"/>
    <property type="match status" value="1"/>
</dbReference>
<feature type="domain" description="Cobalamin adenosyltransferase-like" evidence="12">
    <location>
        <begin position="117"/>
        <end position="287"/>
    </location>
</feature>
<evidence type="ECO:0000256" key="7">
    <source>
        <dbReference type="ARBA" id="ARBA00056747"/>
    </source>
</evidence>
<evidence type="ECO:0000256" key="11">
    <source>
        <dbReference type="SAM" id="MobiDB-lite"/>
    </source>
</evidence>
<dbReference type="PANTHER" id="PTHR12213:SF0">
    <property type="entry name" value="CORRINOID ADENOSYLTRANSFERASE MMAB"/>
    <property type="match status" value="1"/>
</dbReference>
<dbReference type="InterPro" id="IPR036451">
    <property type="entry name" value="CblAdoTrfase-like_sf"/>
</dbReference>
<evidence type="ECO:0000256" key="10">
    <source>
        <dbReference type="RuleBase" id="RU366026"/>
    </source>
</evidence>
<dbReference type="AlphaFoldDB" id="A0A7S1UE78"/>
<dbReference type="InterPro" id="IPR029499">
    <property type="entry name" value="PduO-typ"/>
</dbReference>
<evidence type="ECO:0000259" key="12">
    <source>
        <dbReference type="Pfam" id="PF01923"/>
    </source>
</evidence>
<keyword evidence="4 10" id="KW-0547">Nucleotide-binding</keyword>
<dbReference type="Gene3D" id="1.20.1200.10">
    <property type="entry name" value="Cobalamin adenosyltransferase-like"/>
    <property type="match status" value="1"/>
</dbReference>
<comment type="similarity">
    <text evidence="1 10">Belongs to the Cob(I)alamin adenosyltransferase family.</text>
</comment>
<comment type="subunit">
    <text evidence="2">Homotrimer.</text>
</comment>
<sequence length="310" mass="33518">MATRVLGLRTSRIVSRSSGVRQRAVMGTKYSSLGDTVTVAGAVAAGYALHAMARNFRSGAGPRRSAAQNDEGDFNHALAAEMEAALKHVRQTTSLVAPPTVEDTEEEAADSPAKSKLYTRTGDGGVSSLYNMERREKDDLVFEALGAVDELHAHLGVAAEHAIMVGNGLHDTIRSIQSRLIDVGAAIGTPRETTTSDRKLKRTEFPEHYVLRLERYADALDSQLPPLRNFILAGGGFCAAHLHVARTVCRRSERVVVGLIRSGQTEPSVGKFLNRLSDTLFAAARYAALCEGKGETAYRKDDVDVPDKDE</sequence>
<evidence type="ECO:0000256" key="3">
    <source>
        <dbReference type="ARBA" id="ARBA00022679"/>
    </source>
</evidence>
<evidence type="ECO:0000256" key="5">
    <source>
        <dbReference type="ARBA" id="ARBA00022840"/>
    </source>
</evidence>
<dbReference type="EMBL" id="HBGJ01037474">
    <property type="protein sequence ID" value="CAD9265258.1"/>
    <property type="molecule type" value="Transcribed_RNA"/>
</dbReference>